<organism evidence="1 2">
    <name type="scientific">Candidatus Kaiserbacteria bacterium CG_4_8_14_3_um_filter_38_9</name>
    <dbReference type="NCBI Taxonomy" id="1974599"/>
    <lineage>
        <taxon>Bacteria</taxon>
        <taxon>Candidatus Kaiseribacteriota</taxon>
    </lineage>
</organism>
<sequence length="295" mass="32770">MFGNKKVTGAFLIGFALIAGSYVVSNFGKNAEPITANIYTATTPLAPRIFIPIVDSDQNGVEDWREDFVSETPLIIDESTSTVPYEMPTSLTDQVGIQLFQSILEAKAMGKVGPSQTEIIQKAADQLRKTVKDVIYGPNNVTTIPLSPTAVRTYGNTMAQIILNNNQPDSENELTILDRAVKSEDPEELKKLNPLALMYKNLRDQSIATPVPEPFLKQHLDLINTYQALYKNLSDMQLVFSDPVVALMRVKRYQDDAIGLSLALQNIYNMVLPYASVFESNDPAVLFVVFDPNYQ</sequence>
<proteinExistence type="predicted"/>
<evidence type="ECO:0000313" key="2">
    <source>
        <dbReference type="Proteomes" id="UP000230837"/>
    </source>
</evidence>
<evidence type="ECO:0000313" key="1">
    <source>
        <dbReference type="EMBL" id="PIW97331.1"/>
    </source>
</evidence>
<comment type="caution">
    <text evidence="1">The sequence shown here is derived from an EMBL/GenBank/DDBJ whole genome shotgun (WGS) entry which is preliminary data.</text>
</comment>
<dbReference type="EMBL" id="PFHR01000008">
    <property type="protein sequence ID" value="PIW97331.1"/>
    <property type="molecule type" value="Genomic_DNA"/>
</dbReference>
<reference evidence="2" key="1">
    <citation type="submission" date="2017-09" db="EMBL/GenBank/DDBJ databases">
        <title>Depth-based differentiation of microbial function through sediment-hosted aquifers and enrichment of novel symbionts in the deep terrestrial subsurface.</title>
        <authorList>
            <person name="Probst A.J."/>
            <person name="Ladd B."/>
            <person name="Jarett J.K."/>
            <person name="Geller-Mcgrath D.E."/>
            <person name="Sieber C.M.K."/>
            <person name="Emerson J.B."/>
            <person name="Anantharaman K."/>
            <person name="Thomas B.C."/>
            <person name="Malmstrom R."/>
            <person name="Stieglmeier M."/>
            <person name="Klingl A."/>
            <person name="Woyke T."/>
            <person name="Ryan C.M."/>
            <person name="Banfield J.F."/>
        </authorList>
    </citation>
    <scope>NUCLEOTIDE SEQUENCE [LARGE SCALE GENOMIC DNA]</scope>
</reference>
<name>A0A2M7IPT7_9BACT</name>
<dbReference type="Proteomes" id="UP000230837">
    <property type="component" value="Unassembled WGS sequence"/>
</dbReference>
<accession>A0A2M7IPT7</accession>
<protein>
    <submittedName>
        <fullName evidence="1">Uncharacterized protein</fullName>
    </submittedName>
</protein>
<gene>
    <name evidence="1" type="ORF">COZ82_00130</name>
</gene>
<dbReference type="AlphaFoldDB" id="A0A2M7IPT7"/>